<dbReference type="HAMAP" id="MF_00434">
    <property type="entry name" value="Pterin_4_alpha"/>
    <property type="match status" value="1"/>
</dbReference>
<dbReference type="RefSeq" id="WP_183341861.1">
    <property type="nucleotide sequence ID" value="NZ_JACHNU010000002.1"/>
</dbReference>
<dbReference type="GO" id="GO:0006729">
    <property type="term" value="P:tetrahydrobiopterin biosynthetic process"/>
    <property type="evidence" value="ECO:0007669"/>
    <property type="project" value="InterPro"/>
</dbReference>
<keyword evidence="3 4" id="KW-0456">Lyase</keyword>
<dbReference type="EMBL" id="JACHNU010000002">
    <property type="protein sequence ID" value="MBB4662581.1"/>
    <property type="molecule type" value="Genomic_DNA"/>
</dbReference>
<evidence type="ECO:0000256" key="1">
    <source>
        <dbReference type="ARBA" id="ARBA00001554"/>
    </source>
</evidence>
<dbReference type="CDD" id="cd00488">
    <property type="entry name" value="PCD_DCoH"/>
    <property type="match status" value="1"/>
</dbReference>
<dbReference type="InterPro" id="IPR036428">
    <property type="entry name" value="PCD_sf"/>
</dbReference>
<evidence type="ECO:0000256" key="3">
    <source>
        <dbReference type="ARBA" id="ARBA00023239"/>
    </source>
</evidence>
<dbReference type="SUPFAM" id="SSF55248">
    <property type="entry name" value="PCD-like"/>
    <property type="match status" value="1"/>
</dbReference>
<keyword evidence="6" id="KW-1185">Reference proteome</keyword>
<proteinExistence type="inferred from homology"/>
<protein>
    <recommendedName>
        <fullName evidence="4">Putative pterin-4-alpha-carbinolamine dehydratase</fullName>
        <shortName evidence="4">PHS</shortName>
        <ecNumber evidence="4">4.2.1.96</ecNumber>
    </recommendedName>
    <alternativeName>
        <fullName evidence="4">4-alpha-hydroxy-tetrahydropterin dehydratase</fullName>
    </alternativeName>
    <alternativeName>
        <fullName evidence="4">Pterin carbinolamine dehydratase</fullName>
        <shortName evidence="4">PCD</shortName>
    </alternativeName>
</protein>
<comment type="caution">
    <text evidence="5">The sequence shown here is derived from an EMBL/GenBank/DDBJ whole genome shotgun (WGS) entry which is preliminary data.</text>
</comment>
<evidence type="ECO:0000313" key="6">
    <source>
        <dbReference type="Proteomes" id="UP000585272"/>
    </source>
</evidence>
<dbReference type="EC" id="4.2.1.96" evidence="4"/>
<organism evidence="5 6">
    <name type="scientific">Conexibacter arvalis</name>
    <dbReference type="NCBI Taxonomy" id="912552"/>
    <lineage>
        <taxon>Bacteria</taxon>
        <taxon>Bacillati</taxon>
        <taxon>Actinomycetota</taxon>
        <taxon>Thermoleophilia</taxon>
        <taxon>Solirubrobacterales</taxon>
        <taxon>Conexibacteraceae</taxon>
        <taxon>Conexibacter</taxon>
    </lineage>
</organism>
<sequence>MARLTDDEVATRLEGSEWRQEGEAIERDLRFPDFALAIAFVDRVAEVAEAANHHPDILVHGWNKVRLTLSTHSEGGLTEADFALARRLDELAA</sequence>
<dbReference type="Gene3D" id="3.30.1360.20">
    <property type="entry name" value="Transcriptional coactivator/pterin dehydratase"/>
    <property type="match status" value="1"/>
</dbReference>
<dbReference type="GO" id="GO:0008124">
    <property type="term" value="F:4-alpha-hydroxytetrahydrobiopterin dehydratase activity"/>
    <property type="evidence" value="ECO:0007669"/>
    <property type="project" value="UniProtKB-UniRule"/>
</dbReference>
<dbReference type="Proteomes" id="UP000585272">
    <property type="component" value="Unassembled WGS sequence"/>
</dbReference>
<evidence type="ECO:0000313" key="5">
    <source>
        <dbReference type="EMBL" id="MBB4662581.1"/>
    </source>
</evidence>
<dbReference type="PANTHER" id="PTHR12599">
    <property type="entry name" value="PTERIN-4-ALPHA-CARBINOLAMINE DEHYDRATASE"/>
    <property type="match status" value="1"/>
</dbReference>
<dbReference type="InterPro" id="IPR001533">
    <property type="entry name" value="Pterin_deHydtase"/>
</dbReference>
<accession>A0A840IEB4</accession>
<comment type="catalytic activity">
    <reaction evidence="1 4">
        <text>(4aS,6R)-4a-hydroxy-L-erythro-5,6,7,8-tetrahydrobiopterin = (6R)-L-erythro-6,7-dihydrobiopterin + H2O</text>
        <dbReference type="Rhea" id="RHEA:11920"/>
        <dbReference type="ChEBI" id="CHEBI:15377"/>
        <dbReference type="ChEBI" id="CHEBI:15642"/>
        <dbReference type="ChEBI" id="CHEBI:43120"/>
        <dbReference type="EC" id="4.2.1.96"/>
    </reaction>
</comment>
<dbReference type="Pfam" id="PF01329">
    <property type="entry name" value="Pterin_4a"/>
    <property type="match status" value="1"/>
</dbReference>
<dbReference type="AlphaFoldDB" id="A0A840IEB4"/>
<name>A0A840IEB4_9ACTN</name>
<comment type="similarity">
    <text evidence="2 4">Belongs to the pterin-4-alpha-carbinolamine dehydratase family.</text>
</comment>
<reference evidence="5 6" key="1">
    <citation type="submission" date="2020-08" db="EMBL/GenBank/DDBJ databases">
        <title>Genomic Encyclopedia of Archaeal and Bacterial Type Strains, Phase II (KMG-II): from individual species to whole genera.</title>
        <authorList>
            <person name="Goeker M."/>
        </authorList>
    </citation>
    <scope>NUCLEOTIDE SEQUENCE [LARGE SCALE GENOMIC DNA]</scope>
    <source>
        <strain evidence="5 6">DSM 23288</strain>
    </source>
</reference>
<dbReference type="NCBIfam" id="NF002017">
    <property type="entry name" value="PRK00823.1-2"/>
    <property type="match status" value="1"/>
</dbReference>
<evidence type="ECO:0000256" key="2">
    <source>
        <dbReference type="ARBA" id="ARBA00006472"/>
    </source>
</evidence>
<dbReference type="PANTHER" id="PTHR12599:SF0">
    <property type="entry name" value="PTERIN-4-ALPHA-CARBINOLAMINE DEHYDRATASE"/>
    <property type="match status" value="1"/>
</dbReference>
<gene>
    <name evidence="5" type="ORF">BDZ31_002167</name>
</gene>
<evidence type="ECO:0000256" key="4">
    <source>
        <dbReference type="HAMAP-Rule" id="MF_00434"/>
    </source>
</evidence>